<proteinExistence type="predicted"/>
<dbReference type="AlphaFoldDB" id="A0A0X1T0A6"/>
<evidence type="ECO:0000313" key="1">
    <source>
        <dbReference type="EMBL" id="AMB85490.1"/>
    </source>
</evidence>
<evidence type="ECO:0000313" key="2">
    <source>
        <dbReference type="Proteomes" id="UP000063229"/>
    </source>
</evidence>
<dbReference type="Proteomes" id="UP000063229">
    <property type="component" value="Chromosome"/>
</dbReference>
<dbReference type="KEGG" id="pagb:AWM79_09345"/>
<sequence length="263" mass="29108">MTACYAELPMYVAPPPVQRANEQWLGRILDTLAVHRRSAQDLDLMQLWLSPQLLLTQTCGYPLMTLLRGRVTIIGRPRYELPDASGGNHCSLLLTSQGNSRTTLEDFRGSRAVLNDEGSNSGMNLLRQRLAPLQRDGRFFASVDSSGSHRESLRWLRENLADLAAVDSVTFAYLARFAPQEVAGLRVVARSAPSPCLPYIGPAGLDEEQLERLREVMNQALCELAHVADVLGLEEVLAASEADYQLLLDYRDEAAALGFAQLR</sequence>
<dbReference type="PANTHER" id="PTHR35841">
    <property type="entry name" value="PHOSPHONATES-BINDING PERIPLASMIC PROTEIN"/>
    <property type="match status" value="1"/>
</dbReference>
<reference evidence="1 2" key="1">
    <citation type="submission" date="2016-01" db="EMBL/GenBank/DDBJ databases">
        <authorList>
            <person name="McClelland M."/>
            <person name="Jain A."/>
            <person name="Saraogi P."/>
            <person name="Mendelson R."/>
            <person name="Westerman R."/>
            <person name="SanMiguel P."/>
            <person name="Csonka L."/>
        </authorList>
    </citation>
    <scope>NUCLEOTIDE SEQUENCE [LARGE SCALE GENOMIC DNA]</scope>
    <source>
        <strain evidence="1 2">NCPPB 2472</strain>
    </source>
</reference>
<dbReference type="RefSeq" id="WP_060782679.1">
    <property type="nucleotide sequence ID" value="NZ_CP014135.1"/>
</dbReference>
<dbReference type="SUPFAM" id="SSF53850">
    <property type="entry name" value="Periplasmic binding protein-like II"/>
    <property type="match status" value="1"/>
</dbReference>
<dbReference type="Gene3D" id="3.40.190.10">
    <property type="entry name" value="Periplasmic binding protein-like II"/>
    <property type="match status" value="1"/>
</dbReference>
<organism evidence="1 2">
    <name type="scientific">Pseudomonas agarici</name>
    <dbReference type="NCBI Taxonomy" id="46677"/>
    <lineage>
        <taxon>Bacteria</taxon>
        <taxon>Pseudomonadati</taxon>
        <taxon>Pseudomonadota</taxon>
        <taxon>Gammaproteobacteria</taxon>
        <taxon>Pseudomonadales</taxon>
        <taxon>Pseudomonadaceae</taxon>
        <taxon>Pseudomonas</taxon>
    </lineage>
</organism>
<dbReference type="Pfam" id="PF12974">
    <property type="entry name" value="Phosphonate-bd"/>
    <property type="match status" value="1"/>
</dbReference>
<dbReference type="STRING" id="46677.AWM79_09345"/>
<accession>A0A0X1T0A6</accession>
<gene>
    <name evidence="1" type="ORF">AWM79_09345</name>
</gene>
<dbReference type="PANTHER" id="PTHR35841:SF1">
    <property type="entry name" value="PHOSPHONATES-BINDING PERIPLASMIC PROTEIN"/>
    <property type="match status" value="1"/>
</dbReference>
<keyword evidence="2" id="KW-1185">Reference proteome</keyword>
<dbReference type="EMBL" id="CP014135">
    <property type="protein sequence ID" value="AMB85490.1"/>
    <property type="molecule type" value="Genomic_DNA"/>
</dbReference>
<name>A0A0X1T0A6_PSEAA</name>
<protein>
    <submittedName>
        <fullName evidence="1">Phosphate ABC transporter substrate-binding protein</fullName>
    </submittedName>
</protein>